<gene>
    <name evidence="1" type="ORF">TTHERM_00530680</name>
</gene>
<protein>
    <submittedName>
        <fullName evidence="1">Uncharacterized protein</fullName>
    </submittedName>
</protein>
<sequence>MSIDIPNLESFLFTEQKEDYLKKLVAGTDYYYYFTLTNALNQFGLDIPQEYQSLLEQYKQFNNNQSKSIELRYLLLKLESAKTEQERNTIMNDINKKYLHYDFTHTQPTRATGVSLMGGQEQTISDSLERELLSYKTLLKVDNLEYKIKSIDEYLLTELDLSQLEHAAFHVQDSFLNKINSSISVMKGVPQFLKSYHNKNKKIPEQILLNLTTQQFNEIVALIPNIVLDNDFFQAYLVKYFRLDIKMAEKFNGLFAFEKIEEKKKILLQILEFLRKLQFRRLKMEDQILKGLLVLGLQSNEYDFDLFIQYVKEPSFNYINFNEKHISIYNQRQQQLRVDSDGSFQEVLTLFFGLKIDITEKQIIEKFSIKYIQLNETYDILIPYFSEKYLKKQLLKIQLQKGKSIEKITENFTTEEIKAITDKKCIKICNYNKQLFRSNEEVSIDVILKNIPQLTVKLFEINTENYYKKNLKDLDNNVELDGLIASEETSFEFKNPPIQKFTQTFKFENISKKSQGIFVIEFIGNGVSSRAIIRKGCLVLRQKKTVAGLACQILDQNLQLCEGPNTGIFFQKKYYPLNSDKEVIIPFTDSQINDKAILIHNDFSSITDLQTLTEDYSFQCAYIYNTQSMLMSSKAKILIQPRLYFNKQPAPLSMLKESKIIVTTVNSMGIPSSTTFNKIEFESKSEVEIEFPVSAKIASISLQVETTLKTMTKGNQTQSSSHMISFSTHENQTHFCIQNLRYTTSGYEIYLVGQNGEPKPNINLDLSFILRGYSKSIPVTLKTNSDGYVKLFELENVLKITSSVKQQGDIFAEDKAWFIENSNQINYQQLVKITPNDQIKLPYHKNVLDSNLNFVSTLSQMEDRTCILNDEIHRVKVENFTILIDPLPVGNYKLVIRDIPEAISIEVVEGKYWNETHCIQTQKGLIDQKRNAHFLVIQNVQVETPDENSTGNTLSITLFTDHKDLVRAHVIAYHYLPSDINSSVDDLNKLVELPESNFINLTKQLKANIYQSNKSIGDEIRYALERKRHQRYIGNTLDKPHLLLKRTFVRDTNYENEQLNRGGTYSPRASSANPFDQLTEMLEGGQKYKLGKSRKDGSIAYHLQNQVDCYNNYLLNPALVISNLKPDENGIIKVKNLNLSKYSTLQVIATDLYNNITKVVPLDKNEIQTRNLCQRVNQQKDKFFTISRTNEYIQKGSEFKSEDFTSTELQLVDSIPKLFSAQKELRKIYGTDSEQTNGYDFWEFLVKWTTFTLEEKHKKYDQYSCHELNLFIFCKDPPFFQDFVMPFIKNKIEKTFIDYFLINDSKYLLKNISASSISDLNALETVLLIFFLKQNNMVEEAKSIFNFLESSNKIKKYDTSHFKKLFDTVLNAKQEGQTENEIQQMFMPQSIQANIQQFTNNLNVNLLQQAMPMNNAFGGAAGGYFGGMNQAFPQQMYQQQQQHLPMMQCAAPAPQARFARQNQEMRRLPQQNNFGAQNYSYGQQEALHLLDDFDAGYQNKRNGFIQQYQNLETTKEYCERHYYSQKELQPQKNLVPINNFWIDLARHIITYGQEKPFLSSNFIYCTSNHTQMITSLAFLALPFESQSHNYEPYEGKGIKITMNSNCIIFAKQIKEGQAQLREDILITQKFFDPNDRYVFSDENPDDKYEKQITEYVVDKRYGCQVIVTNCSAARHELQVFVEIPSGSIPVFTSDYTKTHNIILEPFQTKPIEYFFYFPQAGNQDIYPANVAKSGQIVAFAKPCTFDVKEKRTVSNLETMNEILQKGSKEDILKFVQTKNILNTNIFQFNEIYYLLKDKSFYQKFVEILKNRKVFDTITWAYSIYHGDYSTFLELIKSPSISTSFESYLYYFNTNSLTIDKNRFYEYYPLSNPRVHMLHSDKVILIFIFKY</sequence>
<dbReference type="InParanoid" id="I7MGF4"/>
<dbReference type="KEGG" id="tet:TTHERM_00530680"/>
<evidence type="ECO:0000313" key="2">
    <source>
        <dbReference type="Proteomes" id="UP000009168"/>
    </source>
</evidence>
<dbReference type="OrthoDB" id="17798at2759"/>
<dbReference type="Proteomes" id="UP000009168">
    <property type="component" value="Unassembled WGS sequence"/>
</dbReference>
<dbReference type="PANTHER" id="PTHR23246">
    <property type="entry name" value="NEW-GLUE PROTEIN"/>
    <property type="match status" value="1"/>
</dbReference>
<organism evidence="1 2">
    <name type="scientific">Tetrahymena thermophila (strain SB210)</name>
    <dbReference type="NCBI Taxonomy" id="312017"/>
    <lineage>
        <taxon>Eukaryota</taxon>
        <taxon>Sar</taxon>
        <taxon>Alveolata</taxon>
        <taxon>Ciliophora</taxon>
        <taxon>Intramacronucleata</taxon>
        <taxon>Oligohymenophorea</taxon>
        <taxon>Hymenostomatida</taxon>
        <taxon>Tetrahymenina</taxon>
        <taxon>Tetrahymenidae</taxon>
        <taxon>Tetrahymena</taxon>
    </lineage>
</organism>
<dbReference type="PANTHER" id="PTHR23246:SF21">
    <property type="entry name" value="ACTIN-BINDING PROTEIN F"/>
    <property type="match status" value="1"/>
</dbReference>
<dbReference type="GeneID" id="7827391"/>
<name>I7MGF4_TETTS</name>
<dbReference type="STRING" id="312017.I7MGF4"/>
<dbReference type="EMBL" id="GG662522">
    <property type="protein sequence ID" value="EAR85110.2"/>
    <property type="molecule type" value="Genomic_DNA"/>
</dbReference>
<reference evidence="2" key="1">
    <citation type="journal article" date="2006" name="PLoS Biol.">
        <title>Macronuclear genome sequence of the ciliate Tetrahymena thermophila, a model eukaryote.</title>
        <authorList>
            <person name="Eisen J.A."/>
            <person name="Coyne R.S."/>
            <person name="Wu M."/>
            <person name="Wu D."/>
            <person name="Thiagarajan M."/>
            <person name="Wortman J.R."/>
            <person name="Badger J.H."/>
            <person name="Ren Q."/>
            <person name="Amedeo P."/>
            <person name="Jones K.M."/>
            <person name="Tallon L.J."/>
            <person name="Delcher A.L."/>
            <person name="Salzberg S.L."/>
            <person name="Silva J.C."/>
            <person name="Haas B.J."/>
            <person name="Majoros W.H."/>
            <person name="Farzad M."/>
            <person name="Carlton J.M."/>
            <person name="Smith R.K. Jr."/>
            <person name="Garg J."/>
            <person name="Pearlman R.E."/>
            <person name="Karrer K.M."/>
            <person name="Sun L."/>
            <person name="Manning G."/>
            <person name="Elde N.C."/>
            <person name="Turkewitz A.P."/>
            <person name="Asai D.J."/>
            <person name="Wilkes D.E."/>
            <person name="Wang Y."/>
            <person name="Cai H."/>
            <person name="Collins K."/>
            <person name="Stewart B.A."/>
            <person name="Lee S.R."/>
            <person name="Wilamowska K."/>
            <person name="Weinberg Z."/>
            <person name="Ruzzo W.L."/>
            <person name="Wloga D."/>
            <person name="Gaertig J."/>
            <person name="Frankel J."/>
            <person name="Tsao C.-C."/>
            <person name="Gorovsky M.A."/>
            <person name="Keeling P.J."/>
            <person name="Waller R.F."/>
            <person name="Patron N.J."/>
            <person name="Cherry J.M."/>
            <person name="Stover N.A."/>
            <person name="Krieger C.J."/>
            <person name="del Toro C."/>
            <person name="Ryder H.F."/>
            <person name="Williamson S.C."/>
            <person name="Barbeau R.A."/>
            <person name="Hamilton E.P."/>
            <person name="Orias E."/>
        </authorList>
    </citation>
    <scope>NUCLEOTIDE SEQUENCE [LARGE SCALE GENOMIC DNA]</scope>
    <source>
        <strain evidence="2">SB210</strain>
    </source>
</reference>
<keyword evidence="2" id="KW-1185">Reference proteome</keyword>
<dbReference type="RefSeq" id="XP_001032773.2">
    <property type="nucleotide sequence ID" value="XM_001032773.3"/>
</dbReference>
<dbReference type="eggNOG" id="ENOG502QT0W">
    <property type="taxonomic scope" value="Eukaryota"/>
</dbReference>
<proteinExistence type="predicted"/>
<accession>I7MGF4</accession>
<evidence type="ECO:0000313" key="1">
    <source>
        <dbReference type="EMBL" id="EAR85110.2"/>
    </source>
</evidence>
<dbReference type="InterPro" id="IPR053095">
    <property type="entry name" value="Actin-binding/GATA_Znf"/>
</dbReference>